<dbReference type="InterPro" id="IPR011330">
    <property type="entry name" value="Glyco_hydro/deAcase_b/a-brl"/>
</dbReference>
<sequence length="348" mass="38505">MGRNKFAVIAICIAFVMILGQFAGIRAFVVESSEGEGGSFAFRLINDLAGGPGAIGLQDLESGGTTKGTDPLLTQIVDEAVKRRIEPVDAVVDRVWKAIPGYNGREVDVERTYAKAKQQPEGAEIEYVYRELKPKVNLDDLGAQPIYRGNPNKPMAALMINVAWGNEYLTPMLDTLDKTKVKATFFLDGSWLKKNEEMAAEIKRRGHQIENHAYSHPNMSQLEITRARLEISKTKELLKEKLGVENRWFAPPSGDYNMQTVKLAAEQGLKTVLWTLDTVDWRNPPASRIVSKISSKVEPGTLILMHPTASSRDALEGMIQAIRSKGLMLGTVEQTLSPDRVEAEVPQS</sequence>
<dbReference type="PANTHER" id="PTHR10587">
    <property type="entry name" value="GLYCOSYL TRANSFERASE-RELATED"/>
    <property type="match status" value="1"/>
</dbReference>
<dbReference type="AlphaFoldDB" id="A0A9X1Y0I3"/>
<dbReference type="PROSITE" id="PS51677">
    <property type="entry name" value="NODB"/>
    <property type="match status" value="1"/>
</dbReference>
<accession>A0A9X1Y0I3</accession>
<reference evidence="2" key="1">
    <citation type="submission" date="2022-04" db="EMBL/GenBank/DDBJ databases">
        <authorList>
            <person name="Seo M.-J."/>
        </authorList>
    </citation>
    <scope>NUCLEOTIDE SEQUENCE</scope>
    <source>
        <strain evidence="2">MBLB2552</strain>
    </source>
</reference>
<dbReference type="Proteomes" id="UP001139534">
    <property type="component" value="Unassembled WGS sequence"/>
</dbReference>
<gene>
    <name evidence="2" type="ORF">M0651_15860</name>
</gene>
<dbReference type="InterPro" id="IPR050248">
    <property type="entry name" value="Polysacc_deacetylase_ArnD"/>
</dbReference>
<dbReference type="Pfam" id="PF01522">
    <property type="entry name" value="Polysacc_deac_1"/>
    <property type="match status" value="1"/>
</dbReference>
<dbReference type="RefSeq" id="WP_248552717.1">
    <property type="nucleotide sequence ID" value="NZ_JALPRK010000015.1"/>
</dbReference>
<dbReference type="SUPFAM" id="SSF88713">
    <property type="entry name" value="Glycoside hydrolase/deacetylase"/>
    <property type="match status" value="1"/>
</dbReference>
<keyword evidence="3" id="KW-1185">Reference proteome</keyword>
<dbReference type="GO" id="GO:0016810">
    <property type="term" value="F:hydrolase activity, acting on carbon-nitrogen (but not peptide) bonds"/>
    <property type="evidence" value="ECO:0007669"/>
    <property type="project" value="InterPro"/>
</dbReference>
<evidence type="ECO:0000313" key="3">
    <source>
        <dbReference type="Proteomes" id="UP001139534"/>
    </source>
</evidence>
<organism evidence="2 3">
    <name type="scientific">Paenibacillus mellifer</name>
    <dbReference type="NCBI Taxonomy" id="2937794"/>
    <lineage>
        <taxon>Bacteria</taxon>
        <taxon>Bacillati</taxon>
        <taxon>Bacillota</taxon>
        <taxon>Bacilli</taxon>
        <taxon>Bacillales</taxon>
        <taxon>Paenibacillaceae</taxon>
        <taxon>Paenibacillus</taxon>
    </lineage>
</organism>
<protein>
    <submittedName>
        <fullName evidence="2">Polysaccharide deacetylase family protein</fullName>
    </submittedName>
</protein>
<evidence type="ECO:0000259" key="1">
    <source>
        <dbReference type="PROSITE" id="PS51677"/>
    </source>
</evidence>
<comment type="caution">
    <text evidence="2">The sequence shown here is derived from an EMBL/GenBank/DDBJ whole genome shotgun (WGS) entry which is preliminary data.</text>
</comment>
<dbReference type="Gene3D" id="3.20.20.370">
    <property type="entry name" value="Glycoside hydrolase/deacetylase"/>
    <property type="match status" value="1"/>
</dbReference>
<name>A0A9X1Y0I3_9BACL</name>
<dbReference type="CDD" id="cd10950">
    <property type="entry name" value="CE4_BsYlxY_like"/>
    <property type="match status" value="1"/>
</dbReference>
<dbReference type="EMBL" id="JALPRK010000015">
    <property type="protein sequence ID" value="MCK8488652.1"/>
    <property type="molecule type" value="Genomic_DNA"/>
</dbReference>
<dbReference type="GO" id="GO:0016020">
    <property type="term" value="C:membrane"/>
    <property type="evidence" value="ECO:0007669"/>
    <property type="project" value="TreeGrafter"/>
</dbReference>
<dbReference type="GO" id="GO:0005975">
    <property type="term" value="P:carbohydrate metabolic process"/>
    <property type="evidence" value="ECO:0007669"/>
    <property type="project" value="InterPro"/>
</dbReference>
<proteinExistence type="predicted"/>
<feature type="domain" description="NodB homology" evidence="1">
    <location>
        <begin position="154"/>
        <end position="330"/>
    </location>
</feature>
<dbReference type="InterPro" id="IPR002509">
    <property type="entry name" value="NODB_dom"/>
</dbReference>
<dbReference type="PANTHER" id="PTHR10587:SF80">
    <property type="entry name" value="CHITOOLIGOSACCHARIDE DEACETYLASE"/>
    <property type="match status" value="1"/>
</dbReference>
<evidence type="ECO:0000313" key="2">
    <source>
        <dbReference type="EMBL" id="MCK8488652.1"/>
    </source>
</evidence>